<evidence type="ECO:0000313" key="3">
    <source>
        <dbReference type="Proteomes" id="UP001185092"/>
    </source>
</evidence>
<name>A0AAE3XLL5_9BACT</name>
<dbReference type="AlphaFoldDB" id="A0AAE3XLL5"/>
<evidence type="ECO:0000313" key="2">
    <source>
        <dbReference type="EMBL" id="MDR6237199.1"/>
    </source>
</evidence>
<accession>A0AAE3XLL5</accession>
<reference evidence="2" key="1">
    <citation type="submission" date="2023-07" db="EMBL/GenBank/DDBJ databases">
        <title>Genomic Encyclopedia of Type Strains, Phase IV (KMG-IV): sequencing the most valuable type-strain genomes for metagenomic binning, comparative biology and taxonomic classification.</title>
        <authorList>
            <person name="Goeker M."/>
        </authorList>
    </citation>
    <scope>NUCLEOTIDE SEQUENCE</scope>
    <source>
        <strain evidence="2">DSM 26174</strain>
    </source>
</reference>
<sequence length="139" mass="14967">MFTKKQEKIAAAEEIRDLANNIGRGTLLKGDIETEGNVRIEGKLVGNIKCQAKVVIGVAEAHVDGNILAKNGEIHGQVDGVIYIEEMLVLRTGAKVNGEIYAKKLVIEAGAEFNGKCQMGEISQPKSLKVHEGSKKEIA</sequence>
<gene>
    <name evidence="2" type="ORF">HNQ88_000175</name>
</gene>
<comment type="similarity">
    <text evidence="1">Belongs to the bactofilin family.</text>
</comment>
<dbReference type="RefSeq" id="WP_309936644.1">
    <property type="nucleotide sequence ID" value="NZ_AP025305.1"/>
</dbReference>
<dbReference type="EMBL" id="JAVDQD010000001">
    <property type="protein sequence ID" value="MDR6237199.1"/>
    <property type="molecule type" value="Genomic_DNA"/>
</dbReference>
<keyword evidence="3" id="KW-1185">Reference proteome</keyword>
<organism evidence="2 3">
    <name type="scientific">Aureibacter tunicatorum</name>
    <dbReference type="NCBI Taxonomy" id="866807"/>
    <lineage>
        <taxon>Bacteria</taxon>
        <taxon>Pseudomonadati</taxon>
        <taxon>Bacteroidota</taxon>
        <taxon>Cytophagia</taxon>
        <taxon>Cytophagales</taxon>
        <taxon>Persicobacteraceae</taxon>
        <taxon>Aureibacter</taxon>
    </lineage>
</organism>
<dbReference type="InterPro" id="IPR007607">
    <property type="entry name" value="BacA/B"/>
</dbReference>
<protein>
    <submittedName>
        <fullName evidence="2">Cytoskeletal protein CcmA (Bactofilin family)</fullName>
    </submittedName>
</protein>
<dbReference type="PANTHER" id="PTHR35024:SF4">
    <property type="entry name" value="POLYMER-FORMING CYTOSKELETAL PROTEIN"/>
    <property type="match status" value="1"/>
</dbReference>
<dbReference type="Pfam" id="PF04519">
    <property type="entry name" value="Bactofilin"/>
    <property type="match status" value="1"/>
</dbReference>
<proteinExistence type="inferred from homology"/>
<evidence type="ECO:0000256" key="1">
    <source>
        <dbReference type="ARBA" id="ARBA00044755"/>
    </source>
</evidence>
<dbReference type="PANTHER" id="PTHR35024">
    <property type="entry name" value="HYPOTHETICAL CYTOSOLIC PROTEIN"/>
    <property type="match status" value="1"/>
</dbReference>
<dbReference type="Proteomes" id="UP001185092">
    <property type="component" value="Unassembled WGS sequence"/>
</dbReference>
<comment type="caution">
    <text evidence="2">The sequence shown here is derived from an EMBL/GenBank/DDBJ whole genome shotgun (WGS) entry which is preliminary data.</text>
</comment>